<evidence type="ECO:0000313" key="3">
    <source>
        <dbReference type="Proteomes" id="UP001168821"/>
    </source>
</evidence>
<comment type="caution">
    <text evidence="2">The sequence shown here is derived from an EMBL/GenBank/DDBJ whole genome shotgun (WGS) entry which is preliminary data.</text>
</comment>
<proteinExistence type="predicted"/>
<sequence length="396" mass="44755">MCFTALILASDRGIYVKGLRLALEAGATPLQNITSYFEVFGMNSIIRIFNNIRSPLQWSKQEINQQYTITVAVIASRRKFIRGKTEPSKFRGQTKHPLGCKFRRCIRYGILDTFACYSLQIVGIFGSFYPAISMANNLKELKNQRKILKGMITRIQNSISEQDGIQELEMRLNNLTDSLQKYNDVQAQIEVLQLEDISKDEETWDVENDRERAQVENQFYKTAGQIKSLIIKNNPSSSNSSHKTNSTVINFNSSSSMDRSELIANLKPLPLPIFTETAFHDTAGCNSFASGTVYHCLKAHDYQTGQQVIVAGFADSSTKRMVVNAVKATVKLEGRAIPTIFVELSEEPHTKTLLEIDFTEDTYLILDLKHKNFVFADDPCNKFLKKEPSSRTISGM</sequence>
<evidence type="ECO:0000313" key="2">
    <source>
        <dbReference type="EMBL" id="KAJ3662032.1"/>
    </source>
</evidence>
<evidence type="ECO:0000256" key="1">
    <source>
        <dbReference type="SAM" id="Coils"/>
    </source>
</evidence>
<keyword evidence="3" id="KW-1185">Reference proteome</keyword>
<dbReference type="Proteomes" id="UP001168821">
    <property type="component" value="Unassembled WGS sequence"/>
</dbReference>
<reference evidence="2" key="1">
    <citation type="journal article" date="2023" name="G3 (Bethesda)">
        <title>Whole genome assemblies of Zophobas morio and Tenebrio molitor.</title>
        <authorList>
            <person name="Kaur S."/>
            <person name="Stinson S.A."/>
            <person name="diCenzo G.C."/>
        </authorList>
    </citation>
    <scope>NUCLEOTIDE SEQUENCE</scope>
    <source>
        <strain evidence="2">QUZm001</strain>
    </source>
</reference>
<keyword evidence="1" id="KW-0175">Coiled coil</keyword>
<accession>A0AA38MNH1</accession>
<dbReference type="EMBL" id="JALNTZ010000002">
    <property type="protein sequence ID" value="KAJ3662032.1"/>
    <property type="molecule type" value="Genomic_DNA"/>
</dbReference>
<dbReference type="AlphaFoldDB" id="A0AA38MNH1"/>
<feature type="coiled-coil region" evidence="1">
    <location>
        <begin position="138"/>
        <end position="195"/>
    </location>
</feature>
<name>A0AA38MNH1_9CUCU</name>
<gene>
    <name evidence="2" type="ORF">Zmor_006399</name>
</gene>
<protein>
    <submittedName>
        <fullName evidence="2">Uncharacterized protein</fullName>
    </submittedName>
</protein>
<organism evidence="2 3">
    <name type="scientific">Zophobas morio</name>
    <dbReference type="NCBI Taxonomy" id="2755281"/>
    <lineage>
        <taxon>Eukaryota</taxon>
        <taxon>Metazoa</taxon>
        <taxon>Ecdysozoa</taxon>
        <taxon>Arthropoda</taxon>
        <taxon>Hexapoda</taxon>
        <taxon>Insecta</taxon>
        <taxon>Pterygota</taxon>
        <taxon>Neoptera</taxon>
        <taxon>Endopterygota</taxon>
        <taxon>Coleoptera</taxon>
        <taxon>Polyphaga</taxon>
        <taxon>Cucujiformia</taxon>
        <taxon>Tenebrionidae</taxon>
        <taxon>Zophobas</taxon>
    </lineage>
</organism>